<keyword evidence="4 5" id="KW-0269">Exonuclease</keyword>
<dbReference type="EMBL" id="AQHR01000011">
    <property type="protein sequence ID" value="EON79192.1"/>
    <property type="molecule type" value="Genomic_DNA"/>
</dbReference>
<comment type="subcellular location">
    <subcellularLocation>
        <location evidence="5">Cytoplasm</location>
    </subcellularLocation>
</comment>
<dbReference type="RefSeq" id="WP_010852453.1">
    <property type="nucleotide sequence ID" value="NZ_AQHR01000011.1"/>
</dbReference>
<dbReference type="InterPro" id="IPR025824">
    <property type="entry name" value="OB-fold_nuc-bd_dom"/>
</dbReference>
<sequence length="442" mass="49757">MQPAISLYRLNAIIKSTLDAHLDPAYWVTAEIGEFRDSVRGHVYLDLIEKEEEQITAKLRANIWSYTYQGIRQKFTSQTGENLRGGLKILALVSVQFHELYGLSLNVKDIDPSYTIGERARKRQEVIDRLTKEGLIDLNKQFELPLVPQRIAVISSKTAAGYGDFVNQLESNPDGYRINFTLFPAIMQGKESTPSIVEALRQIEQTLPETRFDVIVVIRGGGAQADLDSFDDYDLAKAIAECMLPVVTGIGHERDESIADLVAHTRLKTPTAVASFLLVGFKGFEERLNTALTRMDRACRNSIRQEERIHKDFDHRLRMVASNKLTRQSETLARRVSHITTHAKHVVQVQKLALQMIGKRSKQLAFGGLEKNNLKLGHLERHLVQLNPNTLLGKGYTRTEKAGKPIESQQIHQGDQITTISLTKRITSTINEIHTYGKPGAI</sequence>
<dbReference type="Pfam" id="PF02601">
    <property type="entry name" value="Exonuc_VII_L"/>
    <property type="match status" value="1"/>
</dbReference>
<dbReference type="GO" id="GO:0006308">
    <property type="term" value="P:DNA catabolic process"/>
    <property type="evidence" value="ECO:0007669"/>
    <property type="project" value="UniProtKB-UniRule"/>
</dbReference>
<feature type="domain" description="Exonuclease VII large subunit C-terminal" evidence="6">
    <location>
        <begin position="135"/>
        <end position="420"/>
    </location>
</feature>
<dbReference type="PATRIC" id="fig|1288963.3.peg.302"/>
<dbReference type="InterPro" id="IPR020579">
    <property type="entry name" value="Exonuc_VII_lsu_C"/>
</dbReference>
<dbReference type="PANTHER" id="PTHR30008:SF0">
    <property type="entry name" value="EXODEOXYRIBONUCLEASE 7 LARGE SUBUNIT"/>
    <property type="match status" value="1"/>
</dbReference>
<evidence type="ECO:0000313" key="8">
    <source>
        <dbReference type="EMBL" id="EON79192.1"/>
    </source>
</evidence>
<gene>
    <name evidence="8" type="ORF">ADIS_0301</name>
</gene>
<dbReference type="GO" id="GO:0009318">
    <property type="term" value="C:exodeoxyribonuclease VII complex"/>
    <property type="evidence" value="ECO:0007669"/>
    <property type="project" value="UniProtKB-UniRule"/>
</dbReference>
<dbReference type="OrthoDB" id="9802795at2"/>
<keyword evidence="3 5" id="KW-0378">Hydrolase</keyword>
<dbReference type="Pfam" id="PF13742">
    <property type="entry name" value="tRNA_anti_2"/>
    <property type="match status" value="1"/>
</dbReference>
<feature type="domain" description="OB-fold nucleic acid binding" evidence="7">
    <location>
        <begin position="6"/>
        <end position="111"/>
    </location>
</feature>
<keyword evidence="9" id="KW-1185">Reference proteome</keyword>
<evidence type="ECO:0000256" key="3">
    <source>
        <dbReference type="ARBA" id="ARBA00022801"/>
    </source>
</evidence>
<dbReference type="GO" id="GO:0003676">
    <property type="term" value="F:nucleic acid binding"/>
    <property type="evidence" value="ECO:0007669"/>
    <property type="project" value="InterPro"/>
</dbReference>
<name>R7ZYL8_9BACT</name>
<evidence type="ECO:0000256" key="2">
    <source>
        <dbReference type="ARBA" id="ARBA00022722"/>
    </source>
</evidence>
<evidence type="ECO:0000256" key="5">
    <source>
        <dbReference type="RuleBase" id="RU004355"/>
    </source>
</evidence>
<comment type="catalytic activity">
    <reaction evidence="5">
        <text>Exonucleolytic cleavage in either 5'- to 3'- or 3'- to 5'-direction to yield nucleoside 5'-phosphates.</text>
        <dbReference type="EC" id="3.1.11.6"/>
    </reaction>
</comment>
<organism evidence="8 9">
    <name type="scientific">Lunatimonas lonarensis</name>
    <dbReference type="NCBI Taxonomy" id="1232681"/>
    <lineage>
        <taxon>Bacteria</taxon>
        <taxon>Pseudomonadati</taxon>
        <taxon>Bacteroidota</taxon>
        <taxon>Cytophagia</taxon>
        <taxon>Cytophagales</taxon>
        <taxon>Cyclobacteriaceae</taxon>
    </lineage>
</organism>
<dbReference type="AlphaFoldDB" id="R7ZYL8"/>
<evidence type="ECO:0000256" key="4">
    <source>
        <dbReference type="ARBA" id="ARBA00022839"/>
    </source>
</evidence>
<keyword evidence="2 5" id="KW-0540">Nuclease</keyword>
<dbReference type="EC" id="3.1.11.6" evidence="5"/>
<keyword evidence="1" id="KW-0963">Cytoplasm</keyword>
<dbReference type="PANTHER" id="PTHR30008">
    <property type="entry name" value="EXODEOXYRIBONUCLEASE 7 LARGE SUBUNIT"/>
    <property type="match status" value="1"/>
</dbReference>
<accession>R7ZYL8</accession>
<comment type="caution">
    <text evidence="8">The sequence shown here is derived from an EMBL/GenBank/DDBJ whole genome shotgun (WGS) entry which is preliminary data.</text>
</comment>
<proteinExistence type="inferred from homology"/>
<dbReference type="Proteomes" id="UP000013909">
    <property type="component" value="Unassembled WGS sequence"/>
</dbReference>
<dbReference type="GO" id="GO:0005737">
    <property type="term" value="C:cytoplasm"/>
    <property type="evidence" value="ECO:0007669"/>
    <property type="project" value="UniProtKB-SubCell"/>
</dbReference>
<evidence type="ECO:0000259" key="6">
    <source>
        <dbReference type="Pfam" id="PF02601"/>
    </source>
</evidence>
<dbReference type="InterPro" id="IPR003753">
    <property type="entry name" value="Exonuc_VII_L"/>
</dbReference>
<evidence type="ECO:0000313" key="9">
    <source>
        <dbReference type="Proteomes" id="UP000013909"/>
    </source>
</evidence>
<dbReference type="CDD" id="cd04489">
    <property type="entry name" value="ExoVII_LU_OBF"/>
    <property type="match status" value="1"/>
</dbReference>
<dbReference type="NCBIfam" id="TIGR00237">
    <property type="entry name" value="xseA"/>
    <property type="match status" value="1"/>
</dbReference>
<protein>
    <recommendedName>
        <fullName evidence="5">Exodeoxyribonuclease 7 large subunit</fullName>
        <ecNumber evidence="5">3.1.11.6</ecNumber>
    </recommendedName>
</protein>
<dbReference type="STRING" id="1232681.ADIS_0301"/>
<evidence type="ECO:0000256" key="1">
    <source>
        <dbReference type="ARBA" id="ARBA00022490"/>
    </source>
</evidence>
<comment type="similarity">
    <text evidence="5">Belongs to the XseA family.</text>
</comment>
<dbReference type="GO" id="GO:0008855">
    <property type="term" value="F:exodeoxyribonuclease VII activity"/>
    <property type="evidence" value="ECO:0007669"/>
    <property type="project" value="UniProtKB-UniRule"/>
</dbReference>
<reference evidence="8 9" key="1">
    <citation type="submission" date="2013-02" db="EMBL/GenBank/DDBJ databases">
        <title>A novel strain isolated from Lonar lake, Maharashtra, India.</title>
        <authorList>
            <person name="Singh A."/>
        </authorList>
    </citation>
    <scope>NUCLEOTIDE SEQUENCE [LARGE SCALE GENOMIC DNA]</scope>
    <source>
        <strain evidence="8 9">AK24</strain>
    </source>
</reference>
<evidence type="ECO:0000259" key="7">
    <source>
        <dbReference type="Pfam" id="PF13742"/>
    </source>
</evidence>